<reference evidence="1" key="1">
    <citation type="submission" date="2018-05" db="EMBL/GenBank/DDBJ databases">
        <authorList>
            <person name="Lanie J.A."/>
            <person name="Ng W.-L."/>
            <person name="Kazmierczak K.M."/>
            <person name="Andrzejewski T.M."/>
            <person name="Davidsen T.M."/>
            <person name="Wayne K.J."/>
            <person name="Tettelin H."/>
            <person name="Glass J.I."/>
            <person name="Rusch D."/>
            <person name="Podicherti R."/>
            <person name="Tsui H.-C.T."/>
            <person name="Winkler M.E."/>
        </authorList>
    </citation>
    <scope>NUCLEOTIDE SEQUENCE</scope>
</reference>
<feature type="non-terminal residue" evidence="1">
    <location>
        <position position="1"/>
    </location>
</feature>
<evidence type="ECO:0000313" key="1">
    <source>
        <dbReference type="EMBL" id="SVE24008.1"/>
    </source>
</evidence>
<gene>
    <name evidence="1" type="ORF">METZ01_LOCUS476862</name>
</gene>
<organism evidence="1">
    <name type="scientific">marine metagenome</name>
    <dbReference type="NCBI Taxonomy" id="408172"/>
    <lineage>
        <taxon>unclassified sequences</taxon>
        <taxon>metagenomes</taxon>
        <taxon>ecological metagenomes</taxon>
    </lineage>
</organism>
<name>A0A383BX79_9ZZZZ</name>
<dbReference type="EMBL" id="UINC01203648">
    <property type="protein sequence ID" value="SVE24008.1"/>
    <property type="molecule type" value="Genomic_DNA"/>
</dbReference>
<protein>
    <submittedName>
        <fullName evidence="1">Uncharacterized protein</fullName>
    </submittedName>
</protein>
<proteinExistence type="predicted"/>
<sequence>PKKRLKSVKMLGSILINKIESSLLI</sequence>
<accession>A0A383BX79</accession>
<dbReference type="AlphaFoldDB" id="A0A383BX79"/>